<feature type="compositionally biased region" description="Low complexity" evidence="1">
    <location>
        <begin position="245"/>
        <end position="263"/>
    </location>
</feature>
<organism evidence="2 3">
    <name type="scientific">Spirodela intermedia</name>
    <name type="common">Intermediate duckweed</name>
    <dbReference type="NCBI Taxonomy" id="51605"/>
    <lineage>
        <taxon>Eukaryota</taxon>
        <taxon>Viridiplantae</taxon>
        <taxon>Streptophyta</taxon>
        <taxon>Embryophyta</taxon>
        <taxon>Tracheophyta</taxon>
        <taxon>Spermatophyta</taxon>
        <taxon>Magnoliopsida</taxon>
        <taxon>Liliopsida</taxon>
        <taxon>Araceae</taxon>
        <taxon>Lemnoideae</taxon>
        <taxon>Spirodela</taxon>
    </lineage>
</organism>
<keyword evidence="3" id="KW-1185">Reference proteome</keyword>
<dbReference type="InterPro" id="IPR019734">
    <property type="entry name" value="TPR_rpt"/>
</dbReference>
<dbReference type="Proteomes" id="UP000663760">
    <property type="component" value="Chromosome 1"/>
</dbReference>
<feature type="compositionally biased region" description="Polar residues" evidence="1">
    <location>
        <begin position="301"/>
        <end position="310"/>
    </location>
</feature>
<feature type="compositionally biased region" description="Low complexity" evidence="1">
    <location>
        <begin position="333"/>
        <end position="342"/>
    </location>
</feature>
<reference evidence="2" key="1">
    <citation type="submission" date="2020-02" db="EMBL/GenBank/DDBJ databases">
        <authorList>
            <person name="Scholz U."/>
            <person name="Mascher M."/>
            <person name="Fiebig A."/>
        </authorList>
    </citation>
    <scope>NUCLEOTIDE SEQUENCE</scope>
</reference>
<evidence type="ECO:0000256" key="1">
    <source>
        <dbReference type="SAM" id="MobiDB-lite"/>
    </source>
</evidence>
<protein>
    <submittedName>
        <fullName evidence="2">Uncharacterized protein</fullName>
    </submittedName>
</protein>
<feature type="compositionally biased region" description="Polar residues" evidence="1">
    <location>
        <begin position="165"/>
        <end position="197"/>
    </location>
</feature>
<feature type="region of interest" description="Disordered" evidence="1">
    <location>
        <begin position="1"/>
        <end position="21"/>
    </location>
</feature>
<gene>
    <name evidence="2" type="ORF">SI8410_01001029</name>
</gene>
<feature type="compositionally biased region" description="Low complexity" evidence="1">
    <location>
        <begin position="51"/>
        <end position="73"/>
    </location>
</feature>
<dbReference type="OrthoDB" id="1872379at2759"/>
<feature type="compositionally biased region" description="Polar residues" evidence="1">
    <location>
        <begin position="208"/>
        <end position="218"/>
    </location>
</feature>
<dbReference type="Gene3D" id="1.25.40.10">
    <property type="entry name" value="Tetratricopeptide repeat domain"/>
    <property type="match status" value="1"/>
</dbReference>
<dbReference type="PANTHER" id="PTHR47697">
    <property type="entry name" value="OS03G0340700 PROTEIN"/>
    <property type="match status" value="1"/>
</dbReference>
<dbReference type="InterPro" id="IPR011990">
    <property type="entry name" value="TPR-like_helical_dom_sf"/>
</dbReference>
<dbReference type="PANTHER" id="PTHR47697:SF1">
    <property type="entry name" value="OS03G0340700 PROTEIN"/>
    <property type="match status" value="1"/>
</dbReference>
<feature type="region of interest" description="Disordered" evidence="1">
    <location>
        <begin position="333"/>
        <end position="384"/>
    </location>
</feature>
<proteinExistence type="predicted"/>
<dbReference type="SMART" id="SM00028">
    <property type="entry name" value="TPR"/>
    <property type="match status" value="3"/>
</dbReference>
<accession>A0A7I8JY69</accession>
<dbReference type="SUPFAM" id="SSF48452">
    <property type="entry name" value="TPR-like"/>
    <property type="match status" value="1"/>
</dbReference>
<sequence length="502" mass="51160">MYSSGGKSQSGGASSSSASPGSLKNYEFDFGLGGGFSNRGASRPLRDQKNPSAATNSPSFSSSHSQRPLSSYSVTGAPNKPAWTHQPSPAAVATAAAAGPRSGLSNPSSMVGDIFGKSWTSTASSGGGRGIPGSDPSLFGDLVGSALGQTKGGNSSKVPLKATAPKNSYSMGSMSDSLPKTTTAGAYNSGNSNSRGSADNMGSYYPKTGSNVGSTIGNSWGARPMKSSGAAPSAKQDPFGSLVDFGSKPSPSPSPAVGSSFASKKTDAGNFSFGGFQDANPQKTAGMDATLDGFGMPSFQDLPSKNSPQQPKVDADPLDALFSSIGSSGTAAAAASAEGAGSQPLETNDWDLGAEFGGHDSGGTTTELEGLPPPPAGVSSSIAKSKGSESYKQGQFADGIKWLSWAVLLLDKSGDTSAIMEVLTCRASCYKEVGEYKKAIADCSKILEHDSRNVAALVQRALLYESIEKYKLGAEDLRAVLKIDPTNRVARSTVHRLTQMAG</sequence>
<evidence type="ECO:0000313" key="2">
    <source>
        <dbReference type="EMBL" id="CAA7388871.1"/>
    </source>
</evidence>
<dbReference type="AlphaFoldDB" id="A0A7I8JY69"/>
<evidence type="ECO:0000313" key="3">
    <source>
        <dbReference type="Proteomes" id="UP000663760"/>
    </source>
</evidence>
<dbReference type="EMBL" id="LR746264">
    <property type="protein sequence ID" value="CAA7388871.1"/>
    <property type="molecule type" value="Genomic_DNA"/>
</dbReference>
<feature type="region of interest" description="Disordered" evidence="1">
    <location>
        <begin position="37"/>
        <end position="321"/>
    </location>
</feature>
<name>A0A7I8JY69_SPIIN</name>